<comment type="caution">
    <text evidence="1">The sequence shown here is derived from an EMBL/GenBank/DDBJ whole genome shotgun (WGS) entry which is preliminary data.</text>
</comment>
<gene>
    <name evidence="1" type="ORF">EGT73_17810</name>
</gene>
<dbReference type="RefSeq" id="WP_125275042.1">
    <property type="nucleotide sequence ID" value="NZ_RHXE01000081.1"/>
</dbReference>
<proteinExistence type="predicted"/>
<dbReference type="EMBL" id="RHXE01000081">
    <property type="protein sequence ID" value="RSE16743.1"/>
    <property type="molecule type" value="Genomic_DNA"/>
</dbReference>
<accession>A0A427UJR0</accession>
<organism evidence="1 2">
    <name type="scientific">Acinetobacter johnsonii</name>
    <dbReference type="NCBI Taxonomy" id="40214"/>
    <lineage>
        <taxon>Bacteria</taxon>
        <taxon>Pseudomonadati</taxon>
        <taxon>Pseudomonadota</taxon>
        <taxon>Gammaproteobacteria</taxon>
        <taxon>Moraxellales</taxon>
        <taxon>Moraxellaceae</taxon>
        <taxon>Acinetobacter</taxon>
    </lineage>
</organism>
<evidence type="ECO:0000313" key="2">
    <source>
        <dbReference type="Proteomes" id="UP000277537"/>
    </source>
</evidence>
<dbReference type="Pfam" id="PF16460">
    <property type="entry name" value="Phage_TTP_11"/>
    <property type="match status" value="1"/>
</dbReference>
<sequence>MAAQKKGVLGNGTAVWIVHGTVPTLTKMSCIKALVLGDDSAAEIITTCLEETNTATSDYGLVTPGEGSVQIDTDPKNQSHMTVLQLAANKERVEVYVGWSDGIAEPTLTGSDVELPETRTWSSFEAILRKGSPVFAVDAMVNHTIPMKRQSEVIDQFKVTP</sequence>
<dbReference type="InterPro" id="IPR032495">
    <property type="entry name" value="Phage_TTP_11"/>
</dbReference>
<protein>
    <recommendedName>
        <fullName evidence="3">Phage tail protein</fullName>
    </recommendedName>
</protein>
<dbReference type="AlphaFoldDB" id="A0A427UJR0"/>
<dbReference type="Gene3D" id="4.10.410.40">
    <property type="match status" value="1"/>
</dbReference>
<evidence type="ECO:0000313" key="1">
    <source>
        <dbReference type="EMBL" id="RSE16743.1"/>
    </source>
</evidence>
<dbReference type="Proteomes" id="UP000277537">
    <property type="component" value="Unassembled WGS sequence"/>
</dbReference>
<name>A0A427UJR0_ACIJO</name>
<reference evidence="1 2" key="1">
    <citation type="submission" date="2018-10" db="EMBL/GenBank/DDBJ databases">
        <title>Transmission dynamics of multidrug resistant bacteria on intensive care unit surfaces.</title>
        <authorList>
            <person name="D'Souza A.W."/>
            <person name="Potter R.F."/>
            <person name="Wallace M."/>
            <person name="Shupe A."/>
            <person name="Patel S."/>
            <person name="Sun S."/>
            <person name="Gul D."/>
            <person name="Kwon J.H."/>
            <person name="Andleeb S."/>
            <person name="Burnham C.-A.D."/>
            <person name="Dantas G."/>
        </authorList>
    </citation>
    <scope>NUCLEOTIDE SEQUENCE [LARGE SCALE GENOMIC DNA]</scope>
    <source>
        <strain evidence="1 2">AJ_385</strain>
    </source>
</reference>
<evidence type="ECO:0008006" key="3">
    <source>
        <dbReference type="Google" id="ProtNLM"/>
    </source>
</evidence>